<dbReference type="GO" id="GO:0016020">
    <property type="term" value="C:membrane"/>
    <property type="evidence" value="ECO:0007669"/>
    <property type="project" value="UniProtKB-SubCell"/>
</dbReference>
<evidence type="ECO:0000259" key="9">
    <source>
        <dbReference type="Pfam" id="PF00909"/>
    </source>
</evidence>
<feature type="non-terminal residue" evidence="10">
    <location>
        <position position="1"/>
    </location>
</feature>
<dbReference type="SUPFAM" id="SSF54913">
    <property type="entry name" value="GlnB-like"/>
    <property type="match status" value="1"/>
</dbReference>
<keyword evidence="7" id="KW-0924">Ammonia transport</keyword>
<organism evidence="10">
    <name type="scientific">marine sediment metagenome</name>
    <dbReference type="NCBI Taxonomy" id="412755"/>
    <lineage>
        <taxon>unclassified sequences</taxon>
        <taxon>metagenomes</taxon>
        <taxon>ecological metagenomes</taxon>
    </lineage>
</organism>
<keyword evidence="4 8" id="KW-0812">Transmembrane</keyword>
<dbReference type="InterPro" id="IPR024041">
    <property type="entry name" value="NH4_transpt_AmtB-like_dom"/>
</dbReference>
<dbReference type="EMBL" id="LAZR01016226">
    <property type="protein sequence ID" value="KKM05427.1"/>
    <property type="molecule type" value="Genomic_DNA"/>
</dbReference>
<reference evidence="10" key="1">
    <citation type="journal article" date="2015" name="Nature">
        <title>Complex archaea that bridge the gap between prokaryotes and eukaryotes.</title>
        <authorList>
            <person name="Spang A."/>
            <person name="Saw J.H."/>
            <person name="Jorgensen S.L."/>
            <person name="Zaremba-Niedzwiedzka K."/>
            <person name="Martijn J."/>
            <person name="Lind A.E."/>
            <person name="van Eijk R."/>
            <person name="Schleper C."/>
            <person name="Guy L."/>
            <person name="Ettema T.J."/>
        </authorList>
    </citation>
    <scope>NUCLEOTIDE SEQUENCE</scope>
</reference>
<feature type="transmembrane region" description="Helical" evidence="8">
    <location>
        <begin position="29"/>
        <end position="48"/>
    </location>
</feature>
<feature type="transmembrane region" description="Helical" evidence="8">
    <location>
        <begin position="120"/>
        <end position="142"/>
    </location>
</feature>
<feature type="transmembrane region" description="Helical" evidence="8">
    <location>
        <begin position="313"/>
        <end position="331"/>
    </location>
</feature>
<dbReference type="AlphaFoldDB" id="A0A0F9HQB3"/>
<dbReference type="NCBIfam" id="TIGR00836">
    <property type="entry name" value="amt"/>
    <property type="match status" value="1"/>
</dbReference>
<evidence type="ECO:0000256" key="4">
    <source>
        <dbReference type="ARBA" id="ARBA00022692"/>
    </source>
</evidence>
<feature type="transmembrane region" description="Helical" evidence="8">
    <location>
        <begin position="256"/>
        <end position="274"/>
    </location>
</feature>
<comment type="caution">
    <text evidence="10">The sequence shown here is derived from an EMBL/GenBank/DDBJ whole genome shotgun (WGS) entry which is preliminary data.</text>
</comment>
<protein>
    <recommendedName>
        <fullName evidence="9">Ammonium transporter AmtB-like domain-containing protein</fullName>
    </recommendedName>
</protein>
<keyword evidence="3" id="KW-0813">Transport</keyword>
<accession>A0A0F9HQB3</accession>
<evidence type="ECO:0000256" key="2">
    <source>
        <dbReference type="ARBA" id="ARBA00005887"/>
    </source>
</evidence>
<dbReference type="GO" id="GO:0008519">
    <property type="term" value="F:ammonium channel activity"/>
    <property type="evidence" value="ECO:0007669"/>
    <property type="project" value="InterPro"/>
</dbReference>
<feature type="transmembrane region" description="Helical" evidence="8">
    <location>
        <begin position="196"/>
        <end position="213"/>
    </location>
</feature>
<dbReference type="GO" id="GO:0030234">
    <property type="term" value="F:enzyme regulator activity"/>
    <property type="evidence" value="ECO:0007669"/>
    <property type="project" value="InterPro"/>
</dbReference>
<feature type="transmembrane region" description="Helical" evidence="8">
    <location>
        <begin position="280"/>
        <end position="301"/>
    </location>
</feature>
<dbReference type="InterPro" id="IPR015867">
    <property type="entry name" value="N-reg_PII/ATP_PRibTrfase_C"/>
</dbReference>
<proteinExistence type="inferred from homology"/>
<dbReference type="SMART" id="SM00938">
    <property type="entry name" value="P-II"/>
    <property type="match status" value="1"/>
</dbReference>
<dbReference type="InterPro" id="IPR001905">
    <property type="entry name" value="Ammonium_transpt"/>
</dbReference>
<gene>
    <name evidence="10" type="ORF">LCGC14_1754210</name>
</gene>
<comment type="similarity">
    <text evidence="2">Belongs to the ammonia transporter channel (TC 1.A.11.2) family.</text>
</comment>
<evidence type="ECO:0000256" key="8">
    <source>
        <dbReference type="SAM" id="Phobius"/>
    </source>
</evidence>
<dbReference type="PROSITE" id="PS51343">
    <property type="entry name" value="PII_GLNB_DOM"/>
    <property type="match status" value="1"/>
</dbReference>
<name>A0A0F9HQB3_9ZZZZ</name>
<dbReference type="SUPFAM" id="SSF111352">
    <property type="entry name" value="Ammonium transporter"/>
    <property type="match status" value="1"/>
</dbReference>
<sequence length="561" mass="59699">ILLMGLGFACVESGFTRAKNSVNILSKNFIVIATATIAFWFFGFGLMFGDGNPLFGLKGIMFMSGDDNSPLAGDNYKGVYSALSWVGIPLAGKFSFQMLFAMVAATIISGAVAERIKYNAFIVFSFLMVAFVYSVSGHWIWGNGWLSKMGMFDFAGSTVVHSVGGWAALSGILLLGPRFGKYNPDRSITAIPGHNMPLALIGVFALWIGWFGFNAGSAMAANPVLITHIALTTNMAACTAILGATIASWTILKKPGFGMTLNGCLGGLVAITASCAVVNVASAAIIGFVAGWLVVLSVMFFDRVRIDDPVGALSVHLVNGIFGTLCVGLFAEGQYLPERVGNGLFFGGGSSLLGAQFMGVWTVALFAFSLSGIFWLMLKYTIGIRVDVSEELEGLDIGEHNNVAYPEFVKRLTGDIFGSMAKTIVGVSEVPQEESPQPVKVFSKGSSAVQKIEAVIRPERLPFVRDALEKIGCPGITVTQIDGHGIQKGVTHQWRGEKFKVDLLPKTKIEIIAEKADIDNIINAIILSAKTGSFGDGLISVCDTSGIINIRTGEEGSAEID</sequence>
<evidence type="ECO:0000256" key="1">
    <source>
        <dbReference type="ARBA" id="ARBA00004141"/>
    </source>
</evidence>
<comment type="subcellular location">
    <subcellularLocation>
        <location evidence="1">Membrane</location>
        <topology evidence="1">Multi-pass membrane protein</topology>
    </subcellularLocation>
</comment>
<dbReference type="PANTHER" id="PTHR11730">
    <property type="entry name" value="AMMONIUM TRANSPORTER"/>
    <property type="match status" value="1"/>
</dbReference>
<dbReference type="Pfam" id="PF00909">
    <property type="entry name" value="Ammonium_transp"/>
    <property type="match status" value="1"/>
</dbReference>
<feature type="transmembrane region" description="Helical" evidence="8">
    <location>
        <begin position="351"/>
        <end position="376"/>
    </location>
</feature>
<evidence type="ECO:0000256" key="5">
    <source>
        <dbReference type="ARBA" id="ARBA00022989"/>
    </source>
</evidence>
<dbReference type="InterPro" id="IPR002187">
    <property type="entry name" value="N-reg_PII"/>
</dbReference>
<dbReference type="InterPro" id="IPR018047">
    <property type="entry name" value="Ammonium_transpt_CS"/>
</dbReference>
<feature type="transmembrane region" description="Helical" evidence="8">
    <location>
        <begin position="94"/>
        <end position="113"/>
    </location>
</feature>
<feature type="transmembrane region" description="Helical" evidence="8">
    <location>
        <begin position="225"/>
        <end position="249"/>
    </location>
</feature>
<dbReference type="GO" id="GO:0097272">
    <property type="term" value="P:ammonium homeostasis"/>
    <property type="evidence" value="ECO:0007669"/>
    <property type="project" value="TreeGrafter"/>
</dbReference>
<dbReference type="Gene3D" id="3.30.70.120">
    <property type="match status" value="1"/>
</dbReference>
<dbReference type="InterPro" id="IPR011322">
    <property type="entry name" value="N-reg_PII-like_a/b"/>
</dbReference>
<keyword evidence="5 8" id="KW-1133">Transmembrane helix</keyword>
<dbReference type="PRINTS" id="PR00340">
    <property type="entry name" value="PIIGLNB"/>
</dbReference>
<dbReference type="Gene3D" id="1.10.3430.10">
    <property type="entry name" value="Ammonium transporter AmtB like domains"/>
    <property type="match status" value="1"/>
</dbReference>
<evidence type="ECO:0000256" key="7">
    <source>
        <dbReference type="ARBA" id="ARBA00023177"/>
    </source>
</evidence>
<feature type="transmembrane region" description="Helical" evidence="8">
    <location>
        <begin position="154"/>
        <end position="175"/>
    </location>
</feature>
<dbReference type="PROSITE" id="PS01219">
    <property type="entry name" value="AMMONIUM_TRANSP"/>
    <property type="match status" value="1"/>
</dbReference>
<evidence type="ECO:0000256" key="6">
    <source>
        <dbReference type="ARBA" id="ARBA00023136"/>
    </source>
</evidence>
<dbReference type="GO" id="GO:0006808">
    <property type="term" value="P:regulation of nitrogen utilization"/>
    <property type="evidence" value="ECO:0007669"/>
    <property type="project" value="InterPro"/>
</dbReference>
<feature type="domain" description="Ammonium transporter AmtB-like" evidence="9">
    <location>
        <begin position="1"/>
        <end position="405"/>
    </location>
</feature>
<dbReference type="InterPro" id="IPR029020">
    <property type="entry name" value="Ammonium/urea_transptr"/>
</dbReference>
<evidence type="ECO:0000256" key="3">
    <source>
        <dbReference type="ARBA" id="ARBA00022448"/>
    </source>
</evidence>
<keyword evidence="6 8" id="KW-0472">Membrane</keyword>
<dbReference type="PANTHER" id="PTHR11730:SF89">
    <property type="entry name" value="AMMONIUM TRANSPORTER SLL0108-RELATED"/>
    <property type="match status" value="1"/>
</dbReference>
<dbReference type="Pfam" id="PF00543">
    <property type="entry name" value="P-II"/>
    <property type="match status" value="1"/>
</dbReference>
<evidence type="ECO:0000313" key="10">
    <source>
        <dbReference type="EMBL" id="KKM05427.1"/>
    </source>
</evidence>